<dbReference type="Pfam" id="PF07520">
    <property type="entry name" value="SrfB"/>
    <property type="match status" value="1"/>
</dbReference>
<comment type="caution">
    <text evidence="1">The sequence shown here is derived from an EMBL/GenBank/DDBJ whole genome shotgun (WGS) entry which is preliminary data.</text>
</comment>
<name>A0A415QMI9_9BACT</name>
<dbReference type="SUPFAM" id="SSF53067">
    <property type="entry name" value="Actin-like ATPase domain"/>
    <property type="match status" value="1"/>
</dbReference>
<evidence type="ECO:0008006" key="3">
    <source>
        <dbReference type="Google" id="ProtNLM"/>
    </source>
</evidence>
<evidence type="ECO:0000313" key="2">
    <source>
        <dbReference type="Proteomes" id="UP000286038"/>
    </source>
</evidence>
<accession>A0A415QMI9</accession>
<dbReference type="EMBL" id="QRPV01000004">
    <property type="protein sequence ID" value="RHM45380.1"/>
    <property type="molecule type" value="Genomic_DNA"/>
</dbReference>
<dbReference type="Proteomes" id="UP000286038">
    <property type="component" value="Unassembled WGS sequence"/>
</dbReference>
<sequence length="1005" mass="115368">MITLIPNSGVQFITKEVNLSDDKLNKFRPFEYYEEKDEEEEDEDVFLFKLPYYLSRISSYIEKAPSESGNTVINAEAINVETWEVMDEEKILDRVIHRIPEEEIISIPARKALECFENKWLPVPYLLKTAAGDKFHDGPTAWARMWFTKIGTLDHGKTGATHHVVFAFDTTEAERQHRFMSLKAQNARTNQFFAVPRAESDLYQYWYGNEWIDNWLRQIVPLSGSEREKVFTHVGYYFQLLKVLLGSNVFEEIEIPGQKGTQDIDVDLVLDIGNSRTCGVIFETDHETPFQFTNAVPVAIRDLGQPNRLYREPFEMRVAFHEQVFGNRIARMEAGDQNIFNWPSLVRVGKEALRYSVIFGQKSNSYMSSPKRYLWDSRKRPVSWMVVPANKEADSASALFGVSHHLTADGVLLERAREDLEKKGEGLLPIAAMEANYSKSSLMTFAMFEILLQTLSYINSHEFRGNSRLKPMYKDFARKLKRVVFTCPTAMLEEEKKILREHAEDAVRLLKDYFPSSLVDEVEIIPSAKDIGVDKTKRKNWGYDEATCNQLAFVYGEIMHRFRGDAGLFFKYSQVWQDYLKEKNAVRIASIDIGGGTTDVMVCEYSRDLDAHIVVLSPDPLFWEGFNLAGDDIVKSIVERVVLPPIAEYAREQGCTSTFECMNFLFGPHLGTQNGTMQQLQLMFSTQVAYPIALGILDHVRENRNACFYTFNDFYTDNKHANPVNQVIQYVNDEFRNHGATSFNLLNVKWNIDNRFINQVIGQVIEKLLGDVCKKLKAYECDYVLLSGCPTTLPVVKDLFYKYLSVPPERVIPMGNYRIGEWYPFSNNAGQIKDPKTCVAVGAAIALMSGELMRLDNFRLDIGKLKEKFESTAKYIGIYDKIKSHLASICFDENENNKQLRFDGPMLLGFKQFEATEWVASPMYLLDFASSEKAQMIKDKLPLSVNIERSERNREALKIRGTIYDRDGHAVSPEYLILRLQTLADEQGYWLDSGIFSINDNVDDL</sequence>
<organism evidence="1 2">
    <name type="scientific">Butyricimonas virosa</name>
    <dbReference type="NCBI Taxonomy" id="544645"/>
    <lineage>
        <taxon>Bacteria</taxon>
        <taxon>Pseudomonadati</taxon>
        <taxon>Bacteroidota</taxon>
        <taxon>Bacteroidia</taxon>
        <taxon>Bacteroidales</taxon>
        <taxon>Odoribacteraceae</taxon>
        <taxon>Butyricimonas</taxon>
    </lineage>
</organism>
<dbReference type="AlphaFoldDB" id="A0A415QMI9"/>
<dbReference type="InterPro" id="IPR009216">
    <property type="entry name" value="Virulence_factor_SrfB"/>
</dbReference>
<dbReference type="InterPro" id="IPR043129">
    <property type="entry name" value="ATPase_NBD"/>
</dbReference>
<evidence type="ECO:0000313" key="1">
    <source>
        <dbReference type="EMBL" id="RHM45380.1"/>
    </source>
</evidence>
<reference evidence="1 2" key="1">
    <citation type="submission" date="2018-08" db="EMBL/GenBank/DDBJ databases">
        <title>A genome reference for cultivated species of the human gut microbiota.</title>
        <authorList>
            <person name="Zou Y."/>
            <person name="Xue W."/>
            <person name="Luo G."/>
        </authorList>
    </citation>
    <scope>NUCLEOTIDE SEQUENCE [LARGE SCALE GENOMIC DNA]</scope>
    <source>
        <strain evidence="1 2">AF34-33</strain>
    </source>
</reference>
<gene>
    <name evidence="1" type="ORF">DWZ68_05515</name>
</gene>
<dbReference type="RefSeq" id="WP_118449255.1">
    <property type="nucleotide sequence ID" value="NZ_CABJDM010000004.1"/>
</dbReference>
<proteinExistence type="predicted"/>
<protein>
    <recommendedName>
        <fullName evidence="3">Virulence factor SrfB</fullName>
    </recommendedName>
</protein>